<keyword evidence="3" id="KW-1185">Reference proteome</keyword>
<organism evidence="2 3">
    <name type="scientific">Leishmania enriettii</name>
    <dbReference type="NCBI Taxonomy" id="5663"/>
    <lineage>
        <taxon>Eukaryota</taxon>
        <taxon>Discoba</taxon>
        <taxon>Euglenozoa</taxon>
        <taxon>Kinetoplastea</taxon>
        <taxon>Metakinetoplastina</taxon>
        <taxon>Trypanosomatida</taxon>
        <taxon>Trypanosomatidae</taxon>
        <taxon>Leishmaniinae</taxon>
        <taxon>Leishmania</taxon>
    </lineage>
</organism>
<gene>
    <name evidence="2" type="ORF">CUR178_00960</name>
</gene>
<evidence type="ECO:0000256" key="1">
    <source>
        <dbReference type="SAM" id="MobiDB-lite"/>
    </source>
</evidence>
<comment type="caution">
    <text evidence="2">The sequence shown here is derived from an EMBL/GenBank/DDBJ whole genome shotgun (WGS) entry which is preliminary data.</text>
</comment>
<feature type="compositionally biased region" description="Low complexity" evidence="1">
    <location>
        <begin position="157"/>
        <end position="171"/>
    </location>
</feature>
<feature type="region of interest" description="Disordered" evidence="1">
    <location>
        <begin position="1282"/>
        <end position="1308"/>
    </location>
</feature>
<feature type="region of interest" description="Disordered" evidence="1">
    <location>
        <begin position="1043"/>
        <end position="1075"/>
    </location>
</feature>
<dbReference type="KEGG" id="lenr:94168247"/>
<name>A0A836KIX1_LEIEN</name>
<feature type="region of interest" description="Disordered" evidence="1">
    <location>
        <begin position="157"/>
        <end position="201"/>
    </location>
</feature>
<dbReference type="EMBL" id="JAFHKP010000035">
    <property type="protein sequence ID" value="KAG5467318.1"/>
    <property type="molecule type" value="Genomic_DNA"/>
</dbReference>
<feature type="compositionally biased region" description="Polar residues" evidence="1">
    <location>
        <begin position="1064"/>
        <end position="1074"/>
    </location>
</feature>
<dbReference type="GeneID" id="94168247"/>
<evidence type="ECO:0000313" key="3">
    <source>
        <dbReference type="Proteomes" id="UP000674179"/>
    </source>
</evidence>
<evidence type="ECO:0008006" key="4">
    <source>
        <dbReference type="Google" id="ProtNLM"/>
    </source>
</evidence>
<dbReference type="InterPro" id="IPR011992">
    <property type="entry name" value="EF-hand-dom_pair"/>
</dbReference>
<dbReference type="RefSeq" id="XP_067688840.1">
    <property type="nucleotide sequence ID" value="XM_067832737.1"/>
</dbReference>
<proteinExistence type="predicted"/>
<evidence type="ECO:0000313" key="2">
    <source>
        <dbReference type="EMBL" id="KAG5467318.1"/>
    </source>
</evidence>
<dbReference type="Proteomes" id="UP000674179">
    <property type="component" value="Chromosome 35"/>
</dbReference>
<sequence length="1414" mass="150681">MPSRVFTRAQVLDSLSDEVARQEAEAIPEFIYLFLRDVFLAVDEDGDGYVTGDAVSRLFPALALVRRAKGASSCTEASGIMAPTLHPTWWSPTSYVAPTRCAAAAQRRPLDLCGFMQTYWPMVSDKMARLMGDAWSQEGNDSVSRSGCLCASASRRSVFSPSPFSDVSAPPLRAQSTSHLAATAPRNRPPPSPLREAGPALERETVAPEQYRLYRQAVQHMWVGGHPGSPSASLPMLPPCPQRLLTESDMEELLMAFCYLDRERCGYVGVADVAAALQSLLHTAACFGQGFVSADKPAEVSDEVRQLAYAMLRLASSLTITPNDAAAAGGMAVSSASHPSNAPPALCSPSSSDPCVNWTVFARSFQCDTGAFPAELVAWCAGCARASREPTTRALATAPQWMSPIECAYLQQVLISYVDLVCAEKDKASPRLSSTAREKADSAPAGALCQRVSVNTNSTKKLSQSCQATGPCEDHRHGRYACHTQATAIVLQQGCHRADIQVQHSAGSDIIALPLPLLEACLRQDMRAFLFPRACSFSAAVGAALEEVVEHHVQAVCALARRRALFPAPCDSLKARMSGEASLVCSRRGHCAESAHVNMHKLVDAITADPRNLKLDVLVPWESRLAAVVDAAQHYPRRLVEEAVALLSMFVHGARLSAGSDLSDVLKLRRALSEVSPSLARLITGAASFGEGRLRLERCMIALTTHVLSVPPPLPVPLSLVPQDAADTSAPVIAPPDSVTALCDHPCYALMRDARLLRASHGWLRYACRRMPPQEQRVIIDALRCSRVSSSGGESFLEVANGTFRSILAAKRDDNGQQCPASACDMYRTMLPPVRASCWVCTVDPVVAAHVTLVLVAARGSAEITALTEESAWWAGVHALLGQWVNANSSCCGLPESADAWAMNAITSTAAELGLPCCQAVSRVLSHLPIALPITSRMVLVEEEELTQSLTRVVESLSLWAPPPSASTELQSSSVAACSRLLNTLVGACPCRGSTLVDVSSLLRRWLEAYPLPLPVTHLSLCCAVKEVGSVYYALKRLASSEEEQRRRSKTPPGWRPAPPRAVSNATRTATASGRVSPGPIVTGISPVCLSELLENEDLLLALYAVSPPEAVGVWGGALCRLGALLRPVLLSSTGVRVSLEKLSGRPLESGGVVARAAPDSASFPSLAAATSHRNGSQRALTDAVTSMAVPAPVQHAAAQLFAHVDAKGTGEVTEDQLRSHRSRVPASARYGWHRFVTALCSRSAMASFSSSSTTTPWSLIAGGLSAGVLRSHRWRCRHRTAAAPVRHGSESQPRRQPQGEEVSCLSVATPRSDDDAAITYSLGDVLVRMAELRACVQAQLLEESSARAKAEASVVVARRASLAPATAAAGAGSSWSIAAGQKAAVSAPPAAGTAQWWATYMEELFRSYSPLAP</sequence>
<dbReference type="OrthoDB" id="273004at2759"/>
<reference evidence="2 3" key="1">
    <citation type="submission" date="2021-02" db="EMBL/GenBank/DDBJ databases">
        <title>Leishmania (Mundinia) enrietti genome sequencing and assembly.</title>
        <authorList>
            <person name="Almutairi H."/>
            <person name="Gatherer D."/>
        </authorList>
    </citation>
    <scope>NUCLEOTIDE SEQUENCE [LARGE SCALE GENOMIC DNA]</scope>
    <source>
        <strain evidence="2">CUR178</strain>
    </source>
</reference>
<accession>A0A836KIX1</accession>
<protein>
    <recommendedName>
        <fullName evidence="4">EF-hand domain-containing protein</fullName>
    </recommendedName>
</protein>
<dbReference type="SUPFAM" id="SSF47473">
    <property type="entry name" value="EF-hand"/>
    <property type="match status" value="1"/>
</dbReference>